<dbReference type="AlphaFoldDB" id="A0A0J6Y183"/>
<reference evidence="3" key="1">
    <citation type="journal article" date="2010" name="Genome Res.">
        <title>Population genomic sequencing of Coccidioides fungi reveals recent hybridization and transposon control.</title>
        <authorList>
            <person name="Neafsey D.E."/>
            <person name="Barker B.M."/>
            <person name="Sharpton T.J."/>
            <person name="Stajich J.E."/>
            <person name="Park D.J."/>
            <person name="Whiston E."/>
            <person name="Hung C.-Y."/>
            <person name="McMahan C."/>
            <person name="White J."/>
            <person name="Sykes S."/>
            <person name="Heiman D."/>
            <person name="Young S."/>
            <person name="Zeng Q."/>
            <person name="Abouelleil A."/>
            <person name="Aftuck L."/>
            <person name="Bessette D."/>
            <person name="Brown A."/>
            <person name="FitzGerald M."/>
            <person name="Lui A."/>
            <person name="Macdonald J.P."/>
            <person name="Priest M."/>
            <person name="Orbach M.J."/>
            <person name="Galgiani J.N."/>
            <person name="Kirkland T.N."/>
            <person name="Cole G.T."/>
            <person name="Birren B.W."/>
            <person name="Henn M.R."/>
            <person name="Taylor J.W."/>
            <person name="Rounsley S.D."/>
        </authorList>
    </citation>
    <scope>NUCLEOTIDE SEQUENCE [LARGE SCALE GENOMIC DNA]</scope>
    <source>
        <strain evidence="3">RMSCC 2394</strain>
    </source>
</reference>
<evidence type="ECO:0008006" key="4">
    <source>
        <dbReference type="Google" id="ProtNLM"/>
    </source>
</evidence>
<evidence type="ECO:0000256" key="1">
    <source>
        <dbReference type="SAM" id="SignalP"/>
    </source>
</evidence>
<keyword evidence="1" id="KW-0732">Signal</keyword>
<dbReference type="Proteomes" id="UP000054565">
    <property type="component" value="Unassembled WGS sequence"/>
</dbReference>
<accession>A0A0J6Y183</accession>
<sequence length="102" mass="10858">MTRWPILGLLTATASWASTACDESPGAELVPAADLWHGRGRAEIDRPLPPNDGARAGANQPLLTWTAMQGQKKKNARAGRGLSWGLAARMFFPLLFGGISTS</sequence>
<proteinExistence type="predicted"/>
<protein>
    <recommendedName>
        <fullName evidence="4">Secreted protein</fullName>
    </recommendedName>
</protein>
<name>A0A0J6Y183_COCIT</name>
<organism evidence="2 3">
    <name type="scientific">Coccidioides immitis RMSCC 2394</name>
    <dbReference type="NCBI Taxonomy" id="404692"/>
    <lineage>
        <taxon>Eukaryota</taxon>
        <taxon>Fungi</taxon>
        <taxon>Dikarya</taxon>
        <taxon>Ascomycota</taxon>
        <taxon>Pezizomycotina</taxon>
        <taxon>Eurotiomycetes</taxon>
        <taxon>Eurotiomycetidae</taxon>
        <taxon>Onygenales</taxon>
        <taxon>Onygenaceae</taxon>
        <taxon>Coccidioides</taxon>
    </lineage>
</organism>
<feature type="chain" id="PRO_5005285039" description="Secreted protein" evidence="1">
    <location>
        <begin position="21"/>
        <end position="102"/>
    </location>
</feature>
<feature type="signal peptide" evidence="1">
    <location>
        <begin position="1"/>
        <end position="20"/>
    </location>
</feature>
<dbReference type="EMBL" id="DS028093">
    <property type="protein sequence ID" value="KMP00759.1"/>
    <property type="molecule type" value="Genomic_DNA"/>
</dbReference>
<gene>
    <name evidence="2" type="ORF">CIRG_00901</name>
</gene>
<evidence type="ECO:0000313" key="2">
    <source>
        <dbReference type="EMBL" id="KMP00759.1"/>
    </source>
</evidence>
<dbReference type="PROSITE" id="PS51257">
    <property type="entry name" value="PROKAR_LIPOPROTEIN"/>
    <property type="match status" value="1"/>
</dbReference>
<evidence type="ECO:0000313" key="3">
    <source>
        <dbReference type="Proteomes" id="UP000054565"/>
    </source>
</evidence>